<feature type="transmembrane region" description="Helical" evidence="8">
    <location>
        <begin position="429"/>
        <end position="451"/>
    </location>
</feature>
<reference evidence="10" key="1">
    <citation type="submission" date="2021-05" db="EMBL/GenBank/DDBJ databases">
        <title>Energy efficiency and biological interactions define the core microbiome of deep oligotrophic groundwater.</title>
        <authorList>
            <person name="Mehrshad M."/>
            <person name="Lopez-Fernandez M."/>
            <person name="Bell E."/>
            <person name="Bernier-Latmani R."/>
            <person name="Bertilsson S."/>
            <person name="Dopson M."/>
        </authorList>
    </citation>
    <scope>NUCLEOTIDE SEQUENCE</scope>
    <source>
        <strain evidence="10">Modern_marine.mb.64</strain>
    </source>
</reference>
<dbReference type="AlphaFoldDB" id="A0A948S118"/>
<accession>A0A948S118</accession>
<evidence type="ECO:0000256" key="7">
    <source>
        <dbReference type="ARBA" id="ARBA00023136"/>
    </source>
</evidence>
<dbReference type="InterPro" id="IPR050297">
    <property type="entry name" value="LipidA_mod_glycosyltrf_83"/>
</dbReference>
<dbReference type="GO" id="GO:0005886">
    <property type="term" value="C:plasma membrane"/>
    <property type="evidence" value="ECO:0007669"/>
    <property type="project" value="UniProtKB-SubCell"/>
</dbReference>
<evidence type="ECO:0000256" key="2">
    <source>
        <dbReference type="ARBA" id="ARBA00022475"/>
    </source>
</evidence>
<evidence type="ECO:0000313" key="11">
    <source>
        <dbReference type="Proteomes" id="UP000777784"/>
    </source>
</evidence>
<keyword evidence="3" id="KW-0328">Glycosyltransferase</keyword>
<organism evidence="10 11">
    <name type="scientific">Eiseniibacteriota bacterium</name>
    <dbReference type="NCBI Taxonomy" id="2212470"/>
    <lineage>
        <taxon>Bacteria</taxon>
        <taxon>Candidatus Eiseniibacteriota</taxon>
    </lineage>
</organism>
<name>A0A948S118_UNCEI</name>
<evidence type="ECO:0000256" key="6">
    <source>
        <dbReference type="ARBA" id="ARBA00022989"/>
    </source>
</evidence>
<keyword evidence="5 8" id="KW-0812">Transmembrane</keyword>
<feature type="transmembrane region" description="Helical" evidence="8">
    <location>
        <begin position="184"/>
        <end position="207"/>
    </location>
</feature>
<feature type="transmembrane region" description="Helical" evidence="8">
    <location>
        <begin position="375"/>
        <end position="393"/>
    </location>
</feature>
<dbReference type="InterPro" id="IPR038731">
    <property type="entry name" value="RgtA/B/C-like"/>
</dbReference>
<dbReference type="PANTHER" id="PTHR33908">
    <property type="entry name" value="MANNOSYLTRANSFERASE YKCB-RELATED"/>
    <property type="match status" value="1"/>
</dbReference>
<comment type="subcellular location">
    <subcellularLocation>
        <location evidence="1">Cell membrane</location>
        <topology evidence="1">Multi-pass membrane protein</topology>
    </subcellularLocation>
</comment>
<keyword evidence="2" id="KW-1003">Cell membrane</keyword>
<gene>
    <name evidence="10" type="ORF">KJ970_21000</name>
</gene>
<feature type="transmembrane region" description="Helical" evidence="8">
    <location>
        <begin position="96"/>
        <end position="114"/>
    </location>
</feature>
<evidence type="ECO:0000259" key="9">
    <source>
        <dbReference type="Pfam" id="PF13231"/>
    </source>
</evidence>
<evidence type="ECO:0000256" key="5">
    <source>
        <dbReference type="ARBA" id="ARBA00022692"/>
    </source>
</evidence>
<feature type="transmembrane region" description="Helical" evidence="8">
    <location>
        <begin position="399"/>
        <end position="417"/>
    </location>
</feature>
<dbReference type="EMBL" id="JAHJDP010000119">
    <property type="protein sequence ID" value="MBU2693403.1"/>
    <property type="molecule type" value="Genomic_DNA"/>
</dbReference>
<feature type="transmembrane region" description="Helical" evidence="8">
    <location>
        <begin position="463"/>
        <end position="484"/>
    </location>
</feature>
<proteinExistence type="predicted"/>
<evidence type="ECO:0000313" key="10">
    <source>
        <dbReference type="EMBL" id="MBU2693403.1"/>
    </source>
</evidence>
<dbReference type="Proteomes" id="UP000777784">
    <property type="component" value="Unassembled WGS sequence"/>
</dbReference>
<keyword evidence="6 8" id="KW-1133">Transmembrane helix</keyword>
<dbReference type="Pfam" id="PF13231">
    <property type="entry name" value="PMT_2"/>
    <property type="match status" value="1"/>
</dbReference>
<evidence type="ECO:0000256" key="1">
    <source>
        <dbReference type="ARBA" id="ARBA00004651"/>
    </source>
</evidence>
<dbReference type="GO" id="GO:0009103">
    <property type="term" value="P:lipopolysaccharide biosynthetic process"/>
    <property type="evidence" value="ECO:0007669"/>
    <property type="project" value="UniProtKB-ARBA"/>
</dbReference>
<keyword evidence="4" id="KW-0808">Transferase</keyword>
<feature type="transmembrane region" description="Helical" evidence="8">
    <location>
        <begin position="496"/>
        <end position="514"/>
    </location>
</feature>
<feature type="transmembrane region" description="Helical" evidence="8">
    <location>
        <begin position="344"/>
        <end position="363"/>
    </location>
</feature>
<feature type="transmembrane region" description="Helical" evidence="8">
    <location>
        <begin position="214"/>
        <end position="233"/>
    </location>
</feature>
<evidence type="ECO:0000256" key="3">
    <source>
        <dbReference type="ARBA" id="ARBA00022676"/>
    </source>
</evidence>
<protein>
    <submittedName>
        <fullName evidence="10">Glycosyltransferase family 39 protein</fullName>
    </submittedName>
</protein>
<feature type="domain" description="Glycosyltransferase RgtA/B/C/D-like" evidence="9">
    <location>
        <begin position="79"/>
        <end position="232"/>
    </location>
</feature>
<dbReference type="GO" id="GO:0016763">
    <property type="term" value="F:pentosyltransferase activity"/>
    <property type="evidence" value="ECO:0007669"/>
    <property type="project" value="TreeGrafter"/>
</dbReference>
<dbReference type="PANTHER" id="PTHR33908:SF11">
    <property type="entry name" value="MEMBRANE PROTEIN"/>
    <property type="match status" value="1"/>
</dbReference>
<keyword evidence="7 8" id="KW-0472">Membrane</keyword>
<feature type="transmembrane region" description="Helical" evidence="8">
    <location>
        <begin position="145"/>
        <end position="164"/>
    </location>
</feature>
<sequence>MAFLVGGIYLVLGVGQVLSPSAEQIPLTGDSQSYLRTASGISHCITHPGWTIDHLFSGGFSPEEKQNLGFDGWILHHAPLYLIPLGISQAMGTGETGARIVTILFLALLGGFVFDLGRRLFSPLVGLCAALITLLDPATLLYGTAVLTEIPLAFLVVLIGWIFVRWVEQKNPRWSLILGLGFGLLYLGKITFRPLLPILVLMAAAYLWKRQDRVRLLVFLGLGLAIILIPWWLGLLSLDLPLNPVAESGEDMLWLFRGNNVHLQGWETVGAGDASTPELQQAVAEIAGQSDVLIRKAYQRALFLGIQHQPLQWAALVGRKLVLFWTHPAVKNYTSHPFWTMPPWLILFPLLILVACFGWLLSFDGPRRWIPAVPILYLSAAHALSHLVSRYNVPTLPIVYLYAAAAPWILLRAPWIGTWRKADWRPSAGWFLIGGTLAALALGFFTAHPLWRPSAADVRSLSWLASLFKALGLALAGWAGAWILKRSTHVGHRTPWGLISGGILGGILILSWRGSDPDWDLFSVRLEKSGDRVVQRIAIPHTLPLSRIESGHLEIDMLRSISSEFTLEVWVNGRLAHTYNGGLGAEPYDFTLSPLVHGYQERYLRIIETLTDHMEGDLEPRYKDRNPGLDAYRRWVRVPLEPGDYMGRDTLSVSLVLQRAGPGAYIEIFGDQVMESSPGRVLRGPAFFTNAYLLSNYRFRVLAGDRREADVRLTTDIPLDSSWSESSFWKGDRPSRDLSRDFGVQRGEYRIRLRLRMPGRYVWREEKGQPRLKWIANPTAEDRNPTGEEVRQKMIYIQGYFDGFATL</sequence>
<evidence type="ECO:0000256" key="4">
    <source>
        <dbReference type="ARBA" id="ARBA00022679"/>
    </source>
</evidence>
<comment type="caution">
    <text evidence="10">The sequence shown here is derived from an EMBL/GenBank/DDBJ whole genome shotgun (WGS) entry which is preliminary data.</text>
</comment>
<evidence type="ECO:0000256" key="8">
    <source>
        <dbReference type="SAM" id="Phobius"/>
    </source>
</evidence>